<protein>
    <recommendedName>
        <fullName evidence="10">TRI39 ligase</fullName>
    </recommendedName>
</protein>
<dbReference type="PANTHER" id="PTHR24103">
    <property type="entry name" value="E3 UBIQUITIN-PROTEIN LIGASE TRIM"/>
    <property type="match status" value="1"/>
</dbReference>
<dbReference type="Ensembl" id="ENSNPET00000004799.1">
    <property type="protein sequence ID" value="ENSNPEP00000004689.1"/>
    <property type="gene ID" value="ENSNPEG00000003569.1"/>
</dbReference>
<dbReference type="CDD" id="cd19762">
    <property type="entry name" value="Bbox2_TRIM7-like"/>
    <property type="match status" value="1"/>
</dbReference>
<dbReference type="CDD" id="cd13745">
    <property type="entry name" value="SPRY_PRY_TRIM39"/>
    <property type="match status" value="1"/>
</dbReference>
<dbReference type="SMART" id="SM00184">
    <property type="entry name" value="RING"/>
    <property type="match status" value="1"/>
</dbReference>
<dbReference type="InterPro" id="IPR013320">
    <property type="entry name" value="ConA-like_dom_sf"/>
</dbReference>
<evidence type="ECO:0000256" key="1">
    <source>
        <dbReference type="ARBA" id="ARBA00022723"/>
    </source>
</evidence>
<dbReference type="Pfam" id="PF15227">
    <property type="entry name" value="zf-C3HC4_4"/>
    <property type="match status" value="1"/>
</dbReference>
<dbReference type="InterPro" id="IPR006574">
    <property type="entry name" value="PRY"/>
</dbReference>
<proteinExistence type="predicted"/>
<dbReference type="SMART" id="SM00449">
    <property type="entry name" value="SPRY"/>
    <property type="match status" value="1"/>
</dbReference>
<feature type="domain" description="B30.2/SPRY" evidence="7">
    <location>
        <begin position="266"/>
        <end position="466"/>
    </location>
</feature>
<dbReference type="PRINTS" id="PR01407">
    <property type="entry name" value="BUTYPHLNCDUF"/>
</dbReference>
<dbReference type="AlphaFoldDB" id="A0A8C6YUU7"/>
<dbReference type="PROSITE" id="PS50188">
    <property type="entry name" value="B302_SPRY"/>
    <property type="match status" value="1"/>
</dbReference>
<keyword evidence="9" id="KW-1185">Reference proteome</keyword>
<keyword evidence="3" id="KW-0862">Zinc</keyword>
<evidence type="ECO:0000256" key="3">
    <source>
        <dbReference type="ARBA" id="ARBA00022833"/>
    </source>
</evidence>
<reference evidence="8" key="1">
    <citation type="submission" date="2025-08" db="UniProtKB">
        <authorList>
            <consortium name="Ensembl"/>
        </authorList>
    </citation>
    <scope>IDENTIFICATION</scope>
</reference>
<evidence type="ECO:0000259" key="7">
    <source>
        <dbReference type="PROSITE" id="PS50188"/>
    </source>
</evidence>
<dbReference type="InterPro" id="IPR050143">
    <property type="entry name" value="TRIM/RBCC"/>
</dbReference>
<dbReference type="Pfam" id="PF00622">
    <property type="entry name" value="SPRY"/>
    <property type="match status" value="1"/>
</dbReference>
<evidence type="ECO:0000259" key="5">
    <source>
        <dbReference type="PROSITE" id="PS50089"/>
    </source>
</evidence>
<dbReference type="Proteomes" id="UP000694420">
    <property type="component" value="Unplaced"/>
</dbReference>
<dbReference type="SUPFAM" id="SSF49899">
    <property type="entry name" value="Concanavalin A-like lectins/glucanases"/>
    <property type="match status" value="1"/>
</dbReference>
<dbReference type="Gene3D" id="3.30.40.10">
    <property type="entry name" value="Zinc/RING finger domain, C3HC4 (zinc finger)"/>
    <property type="match status" value="1"/>
</dbReference>
<dbReference type="InterPro" id="IPR001870">
    <property type="entry name" value="B30.2/SPRY"/>
</dbReference>
<feature type="domain" description="B box-type" evidence="6">
    <location>
        <begin position="93"/>
        <end position="134"/>
    </location>
</feature>
<evidence type="ECO:0008006" key="10">
    <source>
        <dbReference type="Google" id="ProtNLM"/>
    </source>
</evidence>
<keyword evidence="1" id="KW-0479">Metal-binding</keyword>
<dbReference type="SUPFAM" id="SSF57850">
    <property type="entry name" value="RING/U-box"/>
    <property type="match status" value="1"/>
</dbReference>
<dbReference type="FunFam" id="2.60.120.920:FF:000004">
    <property type="entry name" value="Butyrophilin subfamily 1 member A1"/>
    <property type="match status" value="1"/>
</dbReference>
<dbReference type="PROSITE" id="PS00518">
    <property type="entry name" value="ZF_RING_1"/>
    <property type="match status" value="1"/>
</dbReference>
<dbReference type="InterPro" id="IPR013083">
    <property type="entry name" value="Znf_RING/FYVE/PHD"/>
</dbReference>
<dbReference type="GO" id="GO:0008270">
    <property type="term" value="F:zinc ion binding"/>
    <property type="evidence" value="ECO:0007669"/>
    <property type="project" value="UniProtKB-KW"/>
</dbReference>
<name>A0A8C6YUU7_NOTPE</name>
<dbReference type="InterPro" id="IPR043136">
    <property type="entry name" value="B30.2/SPRY_sf"/>
</dbReference>
<dbReference type="InterPro" id="IPR003877">
    <property type="entry name" value="SPRY_dom"/>
</dbReference>
<dbReference type="PROSITE" id="PS50089">
    <property type="entry name" value="ZF_RING_2"/>
    <property type="match status" value="1"/>
</dbReference>
<reference evidence="8" key="2">
    <citation type="submission" date="2025-09" db="UniProtKB">
        <authorList>
            <consortium name="Ensembl"/>
        </authorList>
    </citation>
    <scope>IDENTIFICATION</scope>
</reference>
<dbReference type="SMART" id="SM00589">
    <property type="entry name" value="PRY"/>
    <property type="match status" value="1"/>
</dbReference>
<dbReference type="Pfam" id="PF00643">
    <property type="entry name" value="zf-B_box"/>
    <property type="match status" value="1"/>
</dbReference>
<evidence type="ECO:0000313" key="9">
    <source>
        <dbReference type="Proteomes" id="UP000694420"/>
    </source>
</evidence>
<sequence length="473" mass="52643">MAMAGPLERLHEEAICSICLEYMSEPVSVDCGHNFCRGCIAKHCQEKGLWAGGPFACPQCRATCHRGNLRPNRQLANMVESVRQLGLRAGVPAGAPLCAAHHERLKLFCEEDGEAICVVCREALQHRPHTVCPIEEAAHVYKVGEALGTRRCHVQRRLGLAPFEASCLVCPLLTPIHFSFRKEAVKKKRERIVSEFGKLHRLLADEEKLLLQKLEEEEKQILLKISENLILLVEQKSSLDELILEIREKVQQPADGLLKVRLCRQPSLPWALGGGPSSGVGLPVDVTLDPDTAHPELTLSEDRKSVKRGGKKVLLSLFDNPKRFNTTPLVLGVQAFFSGRCYWEVQVGDKPEWGLGLCRESASRKGIVLFSPSNGYWVLRLQINGNYEALTSPVSLLNLSVRPRCIGIFLDYEAGEISFYNVTDRSHIYTFTDKFSGNLRPLFFPGALMGGKNAEPLVISWMRDTQGSGCIIL</sequence>
<dbReference type="SMART" id="SM00336">
    <property type="entry name" value="BBOX"/>
    <property type="match status" value="1"/>
</dbReference>
<dbReference type="InterPro" id="IPR000315">
    <property type="entry name" value="Znf_B-box"/>
</dbReference>
<evidence type="ECO:0000256" key="2">
    <source>
        <dbReference type="ARBA" id="ARBA00022771"/>
    </source>
</evidence>
<dbReference type="Gene3D" id="3.30.160.60">
    <property type="entry name" value="Classic Zinc Finger"/>
    <property type="match status" value="1"/>
</dbReference>
<dbReference type="Pfam" id="PF13765">
    <property type="entry name" value="PRY"/>
    <property type="match status" value="1"/>
</dbReference>
<dbReference type="SUPFAM" id="SSF57845">
    <property type="entry name" value="B-box zinc-binding domain"/>
    <property type="match status" value="1"/>
</dbReference>
<dbReference type="InterPro" id="IPR035033">
    <property type="entry name" value="PRY/SPRY_TRIM39"/>
</dbReference>
<evidence type="ECO:0000259" key="6">
    <source>
        <dbReference type="PROSITE" id="PS50119"/>
    </source>
</evidence>
<dbReference type="InterPro" id="IPR003879">
    <property type="entry name" value="Butyrophylin_SPRY"/>
</dbReference>
<keyword evidence="2 4" id="KW-0863">Zinc-finger</keyword>
<accession>A0A8C6YUU7</accession>
<evidence type="ECO:0000313" key="8">
    <source>
        <dbReference type="Ensembl" id="ENSNPEP00000004689.1"/>
    </source>
</evidence>
<feature type="domain" description="RING-type" evidence="5">
    <location>
        <begin position="16"/>
        <end position="61"/>
    </location>
</feature>
<dbReference type="PROSITE" id="PS50119">
    <property type="entry name" value="ZF_BBOX"/>
    <property type="match status" value="1"/>
</dbReference>
<evidence type="ECO:0000256" key="4">
    <source>
        <dbReference type="PROSITE-ProRule" id="PRU00024"/>
    </source>
</evidence>
<dbReference type="Gene3D" id="2.60.120.920">
    <property type="match status" value="1"/>
</dbReference>
<dbReference type="InterPro" id="IPR001841">
    <property type="entry name" value="Znf_RING"/>
</dbReference>
<organism evidence="8 9">
    <name type="scientific">Nothoprocta perdicaria</name>
    <name type="common">Chilean tinamou</name>
    <name type="synonym">Crypturus perdicarius</name>
    <dbReference type="NCBI Taxonomy" id="30464"/>
    <lineage>
        <taxon>Eukaryota</taxon>
        <taxon>Metazoa</taxon>
        <taxon>Chordata</taxon>
        <taxon>Craniata</taxon>
        <taxon>Vertebrata</taxon>
        <taxon>Euteleostomi</taxon>
        <taxon>Archelosauria</taxon>
        <taxon>Archosauria</taxon>
        <taxon>Dinosauria</taxon>
        <taxon>Saurischia</taxon>
        <taxon>Theropoda</taxon>
        <taxon>Coelurosauria</taxon>
        <taxon>Aves</taxon>
        <taxon>Palaeognathae</taxon>
        <taxon>Tinamiformes</taxon>
        <taxon>Tinamidae</taxon>
        <taxon>Nothoprocta</taxon>
    </lineage>
</organism>
<dbReference type="InterPro" id="IPR017907">
    <property type="entry name" value="Znf_RING_CS"/>
</dbReference>